<organism evidence="1 2">
    <name type="scientific">Aegilops tauschii subsp. strangulata</name>
    <name type="common">Goatgrass</name>
    <dbReference type="NCBI Taxonomy" id="200361"/>
    <lineage>
        <taxon>Eukaryota</taxon>
        <taxon>Viridiplantae</taxon>
        <taxon>Streptophyta</taxon>
        <taxon>Embryophyta</taxon>
        <taxon>Tracheophyta</taxon>
        <taxon>Spermatophyta</taxon>
        <taxon>Magnoliopsida</taxon>
        <taxon>Liliopsida</taxon>
        <taxon>Poales</taxon>
        <taxon>Poaceae</taxon>
        <taxon>BOP clade</taxon>
        <taxon>Pooideae</taxon>
        <taxon>Triticodae</taxon>
        <taxon>Triticeae</taxon>
        <taxon>Triticinae</taxon>
        <taxon>Aegilops</taxon>
    </lineage>
</organism>
<protein>
    <submittedName>
        <fullName evidence="1">Uncharacterized protein</fullName>
    </submittedName>
</protein>
<evidence type="ECO:0000313" key="1">
    <source>
        <dbReference type="EnsemblPlants" id="AET2Gv20570100.6"/>
    </source>
</evidence>
<dbReference type="AlphaFoldDB" id="A0A453BMX1"/>
<dbReference type="Gramene" id="AET2Gv20570100.6">
    <property type="protein sequence ID" value="AET2Gv20570100.6"/>
    <property type="gene ID" value="AET2Gv20570100"/>
</dbReference>
<reference evidence="1" key="5">
    <citation type="journal article" date="2021" name="G3 (Bethesda)">
        <title>Aegilops tauschii genome assembly Aet v5.0 features greater sequence contiguity and improved annotation.</title>
        <authorList>
            <person name="Wang L."/>
            <person name="Zhu T."/>
            <person name="Rodriguez J.C."/>
            <person name="Deal K.R."/>
            <person name="Dubcovsky J."/>
            <person name="McGuire P.E."/>
            <person name="Lux T."/>
            <person name="Spannagl M."/>
            <person name="Mayer K.F.X."/>
            <person name="Baldrich P."/>
            <person name="Meyers B.C."/>
            <person name="Huo N."/>
            <person name="Gu Y.Q."/>
            <person name="Zhou H."/>
            <person name="Devos K.M."/>
            <person name="Bennetzen J.L."/>
            <person name="Unver T."/>
            <person name="Budak H."/>
            <person name="Gulick P.J."/>
            <person name="Galiba G."/>
            <person name="Kalapos B."/>
            <person name="Nelson D.R."/>
            <person name="Li P."/>
            <person name="You F.M."/>
            <person name="Luo M.C."/>
            <person name="Dvorak J."/>
        </authorList>
    </citation>
    <scope>NUCLEOTIDE SEQUENCE [LARGE SCALE GENOMIC DNA]</scope>
    <source>
        <strain evidence="1">cv. AL8/78</strain>
    </source>
</reference>
<dbReference type="Proteomes" id="UP000015105">
    <property type="component" value="Chromosome 2D"/>
</dbReference>
<sequence>MSSLIGFGPCKFLASETSAASALVLRSTRMICAAFLTMLQLRVFQAVY</sequence>
<reference evidence="1" key="3">
    <citation type="journal article" date="2017" name="Nature">
        <title>Genome sequence of the progenitor of the wheat D genome Aegilops tauschii.</title>
        <authorList>
            <person name="Luo M.C."/>
            <person name="Gu Y.Q."/>
            <person name="Puiu D."/>
            <person name="Wang H."/>
            <person name="Twardziok S.O."/>
            <person name="Deal K.R."/>
            <person name="Huo N."/>
            <person name="Zhu T."/>
            <person name="Wang L."/>
            <person name="Wang Y."/>
            <person name="McGuire P.E."/>
            <person name="Liu S."/>
            <person name="Long H."/>
            <person name="Ramasamy R.K."/>
            <person name="Rodriguez J.C."/>
            <person name="Van S.L."/>
            <person name="Yuan L."/>
            <person name="Wang Z."/>
            <person name="Xia Z."/>
            <person name="Xiao L."/>
            <person name="Anderson O.D."/>
            <person name="Ouyang S."/>
            <person name="Liang Y."/>
            <person name="Zimin A.V."/>
            <person name="Pertea G."/>
            <person name="Qi P."/>
            <person name="Bennetzen J.L."/>
            <person name="Dai X."/>
            <person name="Dawson M.W."/>
            <person name="Muller H.G."/>
            <person name="Kugler K."/>
            <person name="Rivarola-Duarte L."/>
            <person name="Spannagl M."/>
            <person name="Mayer K.F.X."/>
            <person name="Lu F.H."/>
            <person name="Bevan M.W."/>
            <person name="Leroy P."/>
            <person name="Li P."/>
            <person name="You F.M."/>
            <person name="Sun Q."/>
            <person name="Liu Z."/>
            <person name="Lyons E."/>
            <person name="Wicker T."/>
            <person name="Salzberg S.L."/>
            <person name="Devos K.M."/>
            <person name="Dvorak J."/>
        </authorList>
    </citation>
    <scope>NUCLEOTIDE SEQUENCE [LARGE SCALE GENOMIC DNA]</scope>
    <source>
        <strain evidence="1">cv. AL8/78</strain>
    </source>
</reference>
<accession>A0A453BMX1</accession>
<dbReference type="EnsemblPlants" id="AET2Gv20570100.6">
    <property type="protein sequence ID" value="AET2Gv20570100.6"/>
    <property type="gene ID" value="AET2Gv20570100"/>
</dbReference>
<proteinExistence type="predicted"/>
<name>A0A453BMX1_AEGTS</name>
<keyword evidence="2" id="KW-1185">Reference proteome</keyword>
<evidence type="ECO:0000313" key="2">
    <source>
        <dbReference type="Proteomes" id="UP000015105"/>
    </source>
</evidence>
<reference evidence="1" key="4">
    <citation type="submission" date="2019-03" db="UniProtKB">
        <authorList>
            <consortium name="EnsemblPlants"/>
        </authorList>
    </citation>
    <scope>IDENTIFICATION</scope>
</reference>
<reference evidence="2" key="2">
    <citation type="journal article" date="2017" name="Nat. Plants">
        <title>The Aegilops tauschii genome reveals multiple impacts of transposons.</title>
        <authorList>
            <person name="Zhao G."/>
            <person name="Zou C."/>
            <person name="Li K."/>
            <person name="Wang K."/>
            <person name="Li T."/>
            <person name="Gao L."/>
            <person name="Zhang X."/>
            <person name="Wang H."/>
            <person name="Yang Z."/>
            <person name="Liu X."/>
            <person name="Jiang W."/>
            <person name="Mao L."/>
            <person name="Kong X."/>
            <person name="Jiao Y."/>
            <person name="Jia J."/>
        </authorList>
    </citation>
    <scope>NUCLEOTIDE SEQUENCE [LARGE SCALE GENOMIC DNA]</scope>
    <source>
        <strain evidence="2">cv. AL8/78</strain>
    </source>
</reference>
<reference evidence="2" key="1">
    <citation type="journal article" date="2014" name="Science">
        <title>Ancient hybridizations among the ancestral genomes of bread wheat.</title>
        <authorList>
            <consortium name="International Wheat Genome Sequencing Consortium,"/>
            <person name="Marcussen T."/>
            <person name="Sandve S.R."/>
            <person name="Heier L."/>
            <person name="Spannagl M."/>
            <person name="Pfeifer M."/>
            <person name="Jakobsen K.S."/>
            <person name="Wulff B.B."/>
            <person name="Steuernagel B."/>
            <person name="Mayer K.F."/>
            <person name="Olsen O.A."/>
        </authorList>
    </citation>
    <scope>NUCLEOTIDE SEQUENCE [LARGE SCALE GENOMIC DNA]</scope>
    <source>
        <strain evidence="2">cv. AL8/78</strain>
    </source>
</reference>